<gene>
    <name evidence="7" type="ORF">EX30DRAFT_306197</name>
</gene>
<accession>A0A4S2MY57</accession>
<dbReference type="PANTHER" id="PTHR47254">
    <property type="entry name" value="CELL WALL MANNOPROTEIN CIS3-RELATED"/>
    <property type="match status" value="1"/>
</dbReference>
<evidence type="ECO:0000256" key="4">
    <source>
        <dbReference type="ARBA" id="ARBA00022729"/>
    </source>
</evidence>
<keyword evidence="4" id="KW-0732">Signal</keyword>
<name>A0A4S2MY57_9PEZI</name>
<evidence type="ECO:0000313" key="7">
    <source>
        <dbReference type="EMBL" id="TGZ81544.1"/>
    </source>
</evidence>
<comment type="subcellular location">
    <subcellularLocation>
        <location evidence="1">Secreted</location>
        <location evidence="1">Cell wall</location>
    </subcellularLocation>
</comment>
<dbReference type="STRING" id="341454.A0A4S2MY57"/>
<evidence type="ECO:0000313" key="8">
    <source>
        <dbReference type="Proteomes" id="UP000298138"/>
    </source>
</evidence>
<feature type="domain" description="Cell wall mannoprotein PIR1-like C-terminal" evidence="6">
    <location>
        <begin position="17"/>
        <end position="92"/>
    </location>
</feature>
<dbReference type="Proteomes" id="UP000298138">
    <property type="component" value="Unassembled WGS sequence"/>
</dbReference>
<dbReference type="InterPro" id="IPR054508">
    <property type="entry name" value="PIR1-like_C"/>
</dbReference>
<evidence type="ECO:0000256" key="5">
    <source>
        <dbReference type="ARBA" id="ARBA00038219"/>
    </source>
</evidence>
<dbReference type="OrthoDB" id="5415592at2759"/>
<dbReference type="GO" id="GO:0005199">
    <property type="term" value="F:structural constituent of cell wall"/>
    <property type="evidence" value="ECO:0007669"/>
    <property type="project" value="TreeGrafter"/>
</dbReference>
<keyword evidence="2" id="KW-0134">Cell wall</keyword>
<organism evidence="7 8">
    <name type="scientific">Ascodesmis nigricans</name>
    <dbReference type="NCBI Taxonomy" id="341454"/>
    <lineage>
        <taxon>Eukaryota</taxon>
        <taxon>Fungi</taxon>
        <taxon>Dikarya</taxon>
        <taxon>Ascomycota</taxon>
        <taxon>Pezizomycotina</taxon>
        <taxon>Pezizomycetes</taxon>
        <taxon>Pezizales</taxon>
        <taxon>Ascodesmidaceae</taxon>
        <taxon>Ascodesmis</taxon>
    </lineage>
</organism>
<dbReference type="InParanoid" id="A0A4S2MY57"/>
<dbReference type="AlphaFoldDB" id="A0A4S2MY57"/>
<evidence type="ECO:0000256" key="3">
    <source>
        <dbReference type="ARBA" id="ARBA00022525"/>
    </source>
</evidence>
<protein>
    <recommendedName>
        <fullName evidence="6">Cell wall mannoprotein PIR1-like C-terminal domain-containing protein</fullName>
    </recommendedName>
</protein>
<dbReference type="PANTHER" id="PTHR47254:SF1">
    <property type="entry name" value="CELL WALL MANNOPROTEIN CIS3-RELATED"/>
    <property type="match status" value="1"/>
</dbReference>
<dbReference type="Pfam" id="PF22799">
    <property type="entry name" value="PIR1-like_C"/>
    <property type="match status" value="1"/>
</dbReference>
<dbReference type="EMBL" id="ML220118">
    <property type="protein sequence ID" value="TGZ81544.1"/>
    <property type="molecule type" value="Genomic_DNA"/>
</dbReference>
<dbReference type="GO" id="GO:0009277">
    <property type="term" value="C:fungal-type cell wall"/>
    <property type="evidence" value="ECO:0007669"/>
    <property type="project" value="TreeGrafter"/>
</dbReference>
<dbReference type="GO" id="GO:0031505">
    <property type="term" value="P:fungal-type cell wall organization"/>
    <property type="evidence" value="ECO:0007669"/>
    <property type="project" value="TreeGrafter"/>
</dbReference>
<keyword evidence="8" id="KW-1185">Reference proteome</keyword>
<proteinExistence type="inferred from homology"/>
<reference evidence="7 8" key="1">
    <citation type="submission" date="2019-04" db="EMBL/GenBank/DDBJ databases">
        <title>Comparative genomics and transcriptomics to analyze fruiting body development in filamentous ascomycetes.</title>
        <authorList>
            <consortium name="DOE Joint Genome Institute"/>
            <person name="Lutkenhaus R."/>
            <person name="Traeger S."/>
            <person name="Breuer J."/>
            <person name="Kuo A."/>
            <person name="Lipzen A."/>
            <person name="Pangilinan J."/>
            <person name="Dilworth D."/>
            <person name="Sandor L."/>
            <person name="Poggeler S."/>
            <person name="Barry K."/>
            <person name="Grigoriev I.V."/>
            <person name="Nowrousian M."/>
        </authorList>
    </citation>
    <scope>NUCLEOTIDE SEQUENCE [LARGE SCALE GENOMIC DNA]</scope>
    <source>
        <strain evidence="7 8">CBS 389.68</strain>
    </source>
</reference>
<keyword evidence="3" id="KW-0964">Secreted</keyword>
<evidence type="ECO:0000259" key="6">
    <source>
        <dbReference type="Pfam" id="PF22799"/>
    </source>
</evidence>
<dbReference type="InterPro" id="IPR051153">
    <property type="entry name" value="Yeast_CWMannoprotein_PIR"/>
</dbReference>
<evidence type="ECO:0000256" key="1">
    <source>
        <dbReference type="ARBA" id="ARBA00004191"/>
    </source>
</evidence>
<comment type="similarity">
    <text evidence="5">Belongs to the PIR protein family.</text>
</comment>
<sequence>MYVPETATTLTMRLVNGVLFDRQGRIGSIVANRQFQFDGPPAQAGSIYTAGWSLCPDENVLALGDQKLFWQCASGNFNNLYDQKIAEQCSPIFLKIVHFQ</sequence>
<evidence type="ECO:0000256" key="2">
    <source>
        <dbReference type="ARBA" id="ARBA00022512"/>
    </source>
</evidence>